<dbReference type="EMBL" id="SRMP02000037">
    <property type="protein sequence ID" value="MFN0293009.1"/>
    <property type="molecule type" value="Genomic_DNA"/>
</dbReference>
<reference evidence="2 3" key="1">
    <citation type="submission" date="2024-12" db="EMBL/GenBank/DDBJ databases">
        <authorList>
            <person name="Hu S."/>
        </authorList>
    </citation>
    <scope>NUCLEOTIDE SEQUENCE [LARGE SCALE GENOMIC DNA]</scope>
    <source>
        <strain evidence="2 3">P-25</strain>
    </source>
</reference>
<comment type="caution">
    <text evidence="2">The sequence shown here is derived from an EMBL/GenBank/DDBJ whole genome shotgun (WGS) entry which is preliminary data.</text>
</comment>
<protein>
    <recommendedName>
        <fullName evidence="4">Redox-active disulfide protein 2</fullName>
    </recommendedName>
</protein>
<dbReference type="RefSeq" id="WP_138731341.1">
    <property type="nucleotide sequence ID" value="NZ_SRMP02000037.1"/>
</dbReference>
<evidence type="ECO:0008006" key="4">
    <source>
        <dbReference type="Google" id="ProtNLM"/>
    </source>
</evidence>
<evidence type="ECO:0000256" key="1">
    <source>
        <dbReference type="SAM" id="Phobius"/>
    </source>
</evidence>
<keyword evidence="1" id="KW-0472">Membrane</keyword>
<feature type="transmembrane region" description="Helical" evidence="1">
    <location>
        <begin position="21"/>
        <end position="44"/>
    </location>
</feature>
<evidence type="ECO:0000313" key="2">
    <source>
        <dbReference type="EMBL" id="MFN0293009.1"/>
    </source>
</evidence>
<dbReference type="Proteomes" id="UP001517367">
    <property type="component" value="Unassembled WGS sequence"/>
</dbReference>
<organism evidence="2 3">
    <name type="scientific">Pedobacter helvus</name>
    <dbReference type="NCBI Taxonomy" id="2563444"/>
    <lineage>
        <taxon>Bacteria</taxon>
        <taxon>Pseudomonadati</taxon>
        <taxon>Bacteroidota</taxon>
        <taxon>Sphingobacteriia</taxon>
        <taxon>Sphingobacteriales</taxon>
        <taxon>Sphingobacteriaceae</taxon>
        <taxon>Pedobacter</taxon>
    </lineage>
</organism>
<evidence type="ECO:0000313" key="3">
    <source>
        <dbReference type="Proteomes" id="UP001517367"/>
    </source>
</evidence>
<gene>
    <name evidence="2" type="ORF">E5L68_016550</name>
</gene>
<sequence>MANDNSLAALSTEKIIKRRNLLKGVLTGFSLMWLVLIALAVYFYVSKSNAKLFIPLAVFPITLLPLFLQLKTLHIELKKREQK</sequence>
<proteinExistence type="predicted"/>
<name>A0ABW9JMW5_9SPHI</name>
<accession>A0ABW9JMW5</accession>
<keyword evidence="1" id="KW-1133">Transmembrane helix</keyword>
<keyword evidence="3" id="KW-1185">Reference proteome</keyword>
<keyword evidence="1" id="KW-0812">Transmembrane</keyword>
<feature type="transmembrane region" description="Helical" evidence="1">
    <location>
        <begin position="50"/>
        <end position="70"/>
    </location>
</feature>